<dbReference type="Proteomes" id="UP000250140">
    <property type="component" value="Unassembled WGS sequence"/>
</dbReference>
<comment type="similarity">
    <text evidence="2">Belongs to the TAF7 family.</text>
</comment>
<reference evidence="8 9" key="1">
    <citation type="journal article" date="2016" name="Nat. Commun.">
        <title>Ectomycorrhizal ecology is imprinted in the genome of the dominant symbiotic fungus Cenococcum geophilum.</title>
        <authorList>
            <consortium name="DOE Joint Genome Institute"/>
            <person name="Peter M."/>
            <person name="Kohler A."/>
            <person name="Ohm R.A."/>
            <person name="Kuo A."/>
            <person name="Krutzmann J."/>
            <person name="Morin E."/>
            <person name="Arend M."/>
            <person name="Barry K.W."/>
            <person name="Binder M."/>
            <person name="Choi C."/>
            <person name="Clum A."/>
            <person name="Copeland A."/>
            <person name="Grisel N."/>
            <person name="Haridas S."/>
            <person name="Kipfer T."/>
            <person name="LaButti K."/>
            <person name="Lindquist E."/>
            <person name="Lipzen A."/>
            <person name="Maire R."/>
            <person name="Meier B."/>
            <person name="Mihaltcheva S."/>
            <person name="Molinier V."/>
            <person name="Murat C."/>
            <person name="Poggeler S."/>
            <person name="Quandt C.A."/>
            <person name="Sperisen C."/>
            <person name="Tritt A."/>
            <person name="Tisserant E."/>
            <person name="Crous P.W."/>
            <person name="Henrissat B."/>
            <person name="Nehls U."/>
            <person name="Egli S."/>
            <person name="Spatafora J.W."/>
            <person name="Grigoriev I.V."/>
            <person name="Martin F.M."/>
        </authorList>
    </citation>
    <scope>NUCLEOTIDE SEQUENCE [LARGE SCALE GENOMIC DNA]</scope>
    <source>
        <strain evidence="8 9">CBS 207.34</strain>
    </source>
</reference>
<feature type="region of interest" description="Disordered" evidence="6">
    <location>
        <begin position="1"/>
        <end position="161"/>
    </location>
</feature>
<name>A0A8E2JVT6_9PEZI</name>
<gene>
    <name evidence="8" type="ORF">AOQ84DRAFT_353238</name>
</gene>
<dbReference type="AlphaFoldDB" id="A0A8E2JVT6"/>
<keyword evidence="5" id="KW-0539">Nucleus</keyword>
<feature type="compositionally biased region" description="Pro residues" evidence="6">
    <location>
        <begin position="123"/>
        <end position="132"/>
    </location>
</feature>
<evidence type="ECO:0000256" key="3">
    <source>
        <dbReference type="ARBA" id="ARBA00023015"/>
    </source>
</evidence>
<proteinExistence type="inferred from homology"/>
<dbReference type="Pfam" id="PF04658">
    <property type="entry name" value="TAFII55_N"/>
    <property type="match status" value="1"/>
</dbReference>
<evidence type="ECO:0000256" key="5">
    <source>
        <dbReference type="ARBA" id="ARBA00023242"/>
    </source>
</evidence>
<dbReference type="GO" id="GO:0051123">
    <property type="term" value="P:RNA polymerase II preinitiation complex assembly"/>
    <property type="evidence" value="ECO:0007669"/>
    <property type="project" value="TreeGrafter"/>
</dbReference>
<accession>A0A8E2JVT6</accession>
<evidence type="ECO:0000256" key="6">
    <source>
        <dbReference type="SAM" id="MobiDB-lite"/>
    </source>
</evidence>
<dbReference type="SMART" id="SM01370">
    <property type="entry name" value="TAFII55_N"/>
    <property type="match status" value="1"/>
</dbReference>
<dbReference type="PANTHER" id="PTHR12228:SF0">
    <property type="entry name" value="TATA-BOX BINDING PROTEIN ASSOCIATED FACTOR 7"/>
    <property type="match status" value="1"/>
</dbReference>
<evidence type="ECO:0000313" key="9">
    <source>
        <dbReference type="Proteomes" id="UP000250140"/>
    </source>
</evidence>
<dbReference type="InterPro" id="IPR006751">
    <property type="entry name" value="TAFII55_prot_cons_reg"/>
</dbReference>
<keyword evidence="9" id="KW-1185">Reference proteome</keyword>
<evidence type="ECO:0000256" key="1">
    <source>
        <dbReference type="ARBA" id="ARBA00004123"/>
    </source>
</evidence>
<feature type="compositionally biased region" description="Acidic residues" evidence="6">
    <location>
        <begin position="360"/>
        <end position="386"/>
    </location>
</feature>
<evidence type="ECO:0000313" key="8">
    <source>
        <dbReference type="EMBL" id="OCL11012.1"/>
    </source>
</evidence>
<feature type="compositionally biased region" description="Polar residues" evidence="6">
    <location>
        <begin position="428"/>
        <end position="439"/>
    </location>
</feature>
<protein>
    <recommendedName>
        <fullName evidence="7">TAFII55 protein conserved region domain-containing protein</fullName>
    </recommendedName>
</protein>
<feature type="region of interest" description="Disordered" evidence="6">
    <location>
        <begin position="425"/>
        <end position="464"/>
    </location>
</feature>
<feature type="compositionally biased region" description="Polar residues" evidence="6">
    <location>
        <begin position="107"/>
        <end position="116"/>
    </location>
</feature>
<dbReference type="GO" id="GO:0016251">
    <property type="term" value="F:RNA polymerase II general transcription initiation factor activity"/>
    <property type="evidence" value="ECO:0007669"/>
    <property type="project" value="TreeGrafter"/>
</dbReference>
<feature type="region of interest" description="Disordered" evidence="6">
    <location>
        <begin position="339"/>
        <end position="386"/>
    </location>
</feature>
<dbReference type="GO" id="GO:0005669">
    <property type="term" value="C:transcription factor TFIID complex"/>
    <property type="evidence" value="ECO:0007669"/>
    <property type="project" value="InterPro"/>
</dbReference>
<feature type="domain" description="TAFII55 protein conserved region" evidence="7">
    <location>
        <begin position="179"/>
        <end position="341"/>
    </location>
</feature>
<evidence type="ECO:0000259" key="7">
    <source>
        <dbReference type="SMART" id="SM01370"/>
    </source>
</evidence>
<dbReference type="OrthoDB" id="153872at2759"/>
<evidence type="ECO:0000256" key="4">
    <source>
        <dbReference type="ARBA" id="ARBA00023163"/>
    </source>
</evidence>
<keyword evidence="3" id="KW-0805">Transcription regulation</keyword>
<keyword evidence="4" id="KW-0804">Transcription</keyword>
<feature type="compositionally biased region" description="Low complexity" evidence="6">
    <location>
        <begin position="13"/>
        <end position="22"/>
    </location>
</feature>
<feature type="compositionally biased region" description="Basic residues" evidence="6">
    <location>
        <begin position="55"/>
        <end position="64"/>
    </location>
</feature>
<dbReference type="InterPro" id="IPR037817">
    <property type="entry name" value="TAF7"/>
</dbReference>
<organism evidence="8 9">
    <name type="scientific">Glonium stellatum</name>
    <dbReference type="NCBI Taxonomy" id="574774"/>
    <lineage>
        <taxon>Eukaryota</taxon>
        <taxon>Fungi</taxon>
        <taxon>Dikarya</taxon>
        <taxon>Ascomycota</taxon>
        <taxon>Pezizomycotina</taxon>
        <taxon>Dothideomycetes</taxon>
        <taxon>Pleosporomycetidae</taxon>
        <taxon>Gloniales</taxon>
        <taxon>Gloniaceae</taxon>
        <taxon>Glonium</taxon>
    </lineage>
</organism>
<dbReference type="EMBL" id="KV749127">
    <property type="protein sequence ID" value="OCL11012.1"/>
    <property type="molecule type" value="Genomic_DNA"/>
</dbReference>
<comment type="subcellular location">
    <subcellularLocation>
        <location evidence="1">Nucleus</location>
    </subcellularLocation>
</comment>
<dbReference type="CDD" id="cd08047">
    <property type="entry name" value="TAF7"/>
    <property type="match status" value="1"/>
</dbReference>
<dbReference type="PANTHER" id="PTHR12228">
    <property type="entry name" value="TRANSCRIPTION INITIATION FACTOR TFIID 55 KD SUBUNIT-RELATED"/>
    <property type="match status" value="1"/>
</dbReference>
<evidence type="ECO:0000256" key="2">
    <source>
        <dbReference type="ARBA" id="ARBA00009368"/>
    </source>
</evidence>
<feature type="compositionally biased region" description="Acidic residues" evidence="6">
    <location>
        <begin position="440"/>
        <end position="460"/>
    </location>
</feature>
<sequence>MVKFKPLKPPTPAADVPAVPEASSSNPKITVKFRNSVASSQAPEEQTADVVPPVKQKRKYTKRPKPVDENGQPIPAPPKNAPKATKKRARDENDEETSPAKRKTKDTGSQPVNGSSALGVGGPPQPSLPTPAPQKLKLKARTSGSALQIKVKHVGRPPPRPLGVGYDSEAEDAEIDPAIESQFILRMLPGPDCDLLKRAIEEKKIGLPEREGGFGVHFRFFDKEARRAVVIIKGRMYAAAMVDLPCVIEAMKSWNRRDWVKSADVCQMLLVLGVVQNEEQAKNFSLPKEVDKFSHQYAHGLTPPMHWVRKRRFRQRMSYRRIEEVETEVDRLLAADEEAREAGGESTYQILDPDHLDGSESSEEEDDEANYEIEDAEGYEEEDDDADEMARLMEQELGAADDEPMPFATSHDVAMHALGADVAGAIPTTETPGSTSAAETESEVDDDADGESEDDIDEDALAAQQEIAQQREEIADLEKEIANAMVQYEQQPNPLLKQRIMAKIKSLRNDLDLKKASLGDDVD</sequence>